<comment type="caution">
    <text evidence="2">The sequence shown here is derived from an EMBL/GenBank/DDBJ whole genome shotgun (WGS) entry which is preliminary data.</text>
</comment>
<dbReference type="Proteomes" id="UP001187192">
    <property type="component" value="Unassembled WGS sequence"/>
</dbReference>
<evidence type="ECO:0000313" key="3">
    <source>
        <dbReference type="Proteomes" id="UP001187192"/>
    </source>
</evidence>
<accession>A0AA88D8G4</accession>
<dbReference type="AlphaFoldDB" id="A0AA88D8G4"/>
<dbReference type="EMBL" id="BTGU01000028">
    <property type="protein sequence ID" value="GMN48385.1"/>
    <property type="molecule type" value="Genomic_DNA"/>
</dbReference>
<proteinExistence type="predicted"/>
<name>A0AA88D8G4_FICCA</name>
<evidence type="ECO:0000313" key="2">
    <source>
        <dbReference type="EMBL" id="GMN48385.1"/>
    </source>
</evidence>
<sequence>MSSLLPTSSFLPMPTLKLLRLSLPHQRPPSPRQPNPTAVVAEIPTIDSGEIDSRFFSPDPPSSSSPSSDSCQDVALLAVIAICEFLTQIAPSNSGGEDHCI</sequence>
<reference evidence="2" key="1">
    <citation type="submission" date="2023-07" db="EMBL/GenBank/DDBJ databases">
        <title>draft genome sequence of fig (Ficus carica).</title>
        <authorList>
            <person name="Takahashi T."/>
            <person name="Nishimura K."/>
        </authorList>
    </citation>
    <scope>NUCLEOTIDE SEQUENCE</scope>
</reference>
<organism evidence="2 3">
    <name type="scientific">Ficus carica</name>
    <name type="common">Common fig</name>
    <dbReference type="NCBI Taxonomy" id="3494"/>
    <lineage>
        <taxon>Eukaryota</taxon>
        <taxon>Viridiplantae</taxon>
        <taxon>Streptophyta</taxon>
        <taxon>Embryophyta</taxon>
        <taxon>Tracheophyta</taxon>
        <taxon>Spermatophyta</taxon>
        <taxon>Magnoliopsida</taxon>
        <taxon>eudicotyledons</taxon>
        <taxon>Gunneridae</taxon>
        <taxon>Pentapetalae</taxon>
        <taxon>rosids</taxon>
        <taxon>fabids</taxon>
        <taxon>Rosales</taxon>
        <taxon>Moraceae</taxon>
        <taxon>Ficeae</taxon>
        <taxon>Ficus</taxon>
    </lineage>
</organism>
<feature type="region of interest" description="Disordered" evidence="1">
    <location>
        <begin position="50"/>
        <end position="70"/>
    </location>
</feature>
<protein>
    <submittedName>
        <fullName evidence="2">Uncharacterized protein</fullName>
    </submittedName>
</protein>
<evidence type="ECO:0000256" key="1">
    <source>
        <dbReference type="SAM" id="MobiDB-lite"/>
    </source>
</evidence>
<keyword evidence="3" id="KW-1185">Reference proteome</keyword>
<gene>
    <name evidence="2" type="ORF">TIFTF001_017553</name>
</gene>